<dbReference type="AlphaFoldDB" id="A0A3N6N693"/>
<sequence length="567" mass="66654">MSLTLSTEQIRGLCTSEVFDRAVNYREDDHIVRIDRFGDTVTAAVQGSQPEPYDVEIEPEGSGSDAITATCTCPYDWGGYCKHIIAILLELSEGDIDLEDERTIVEDLLADAHSEELREFLLNECERDADLRRRLLTRFEEQDTQSFYDYKKEMSQQYRGPYTYQYEGPDFSEFHDLAETHRKQGNPLEAATIYRAMTEVRIENMDMVQDYYADDFEAELDAFVECIHEADLSREEKREYIEYLFERWASDDAGVETFSGQYEEALWELCADETELAYWRELLEAELPDEIPERGGIDDETGLLETTGHYRAKWLIETYADLLDTLDDTDALREIYERYYLDNRSFCLRYARLLAEEGDEERAIEIAEEGLDAFSQIADIRRFLADVYADRSPERHKTQLRELFLQTGNWEYYEELRSKCADNEWEALVADFEADFEESNVHQLTQLYIREKHIEEAFETVIETARGDVDDALRRQMRDNGLAILSEYRDDVAEYDPETYYEVYEGLLEPFLADTTGRKHYQTVIDYLKEMRELGFEEEFEEFVERLKEKHSNRPAFLDEMKSLENA</sequence>
<dbReference type="EMBL" id="REGA01000012">
    <property type="protein sequence ID" value="RQG93872.1"/>
    <property type="molecule type" value="Genomic_DNA"/>
</dbReference>
<keyword evidence="1" id="KW-0479">Metal-binding</keyword>
<feature type="domain" description="SWIM-type" evidence="2">
    <location>
        <begin position="53"/>
        <end position="92"/>
    </location>
</feature>
<keyword evidence="1" id="KW-0862">Zinc</keyword>
<evidence type="ECO:0000259" key="2">
    <source>
        <dbReference type="PROSITE" id="PS50966"/>
    </source>
</evidence>
<keyword evidence="4" id="KW-1185">Reference proteome</keyword>
<dbReference type="RefSeq" id="WP_124196281.1">
    <property type="nucleotide sequence ID" value="NZ_REGA01000012.1"/>
</dbReference>
<organism evidence="3 4">
    <name type="scientific">Natrarchaeobius chitinivorans</name>
    <dbReference type="NCBI Taxonomy" id="1679083"/>
    <lineage>
        <taxon>Archaea</taxon>
        <taxon>Methanobacteriati</taxon>
        <taxon>Methanobacteriota</taxon>
        <taxon>Stenosarchaea group</taxon>
        <taxon>Halobacteria</taxon>
        <taxon>Halobacteriales</taxon>
        <taxon>Natrialbaceae</taxon>
        <taxon>Natrarchaeobius</taxon>
    </lineage>
</organism>
<keyword evidence="1" id="KW-0863">Zinc-finger</keyword>
<gene>
    <name evidence="3" type="ORF">EA473_14280</name>
</gene>
<dbReference type="Pfam" id="PF04434">
    <property type="entry name" value="SWIM"/>
    <property type="match status" value="1"/>
</dbReference>
<evidence type="ECO:0000313" key="4">
    <source>
        <dbReference type="Proteomes" id="UP000282323"/>
    </source>
</evidence>
<dbReference type="GO" id="GO:0008270">
    <property type="term" value="F:zinc ion binding"/>
    <property type="evidence" value="ECO:0007669"/>
    <property type="project" value="UniProtKB-KW"/>
</dbReference>
<comment type="caution">
    <text evidence="3">The sequence shown here is derived from an EMBL/GenBank/DDBJ whole genome shotgun (WGS) entry which is preliminary data.</text>
</comment>
<dbReference type="OrthoDB" id="41163at2157"/>
<evidence type="ECO:0000313" key="3">
    <source>
        <dbReference type="EMBL" id="RQG93872.1"/>
    </source>
</evidence>
<name>A0A3N6N693_NATCH</name>
<proteinExistence type="predicted"/>
<protein>
    <recommendedName>
        <fullName evidence="2">SWIM-type domain-containing protein</fullName>
    </recommendedName>
</protein>
<accession>A0A3N6N693</accession>
<reference evidence="3 4" key="1">
    <citation type="submission" date="2018-10" db="EMBL/GenBank/DDBJ databases">
        <title>Natrarchaeobius chitinivorans gen. nov., sp. nov., and Natrarchaeobius haloalkaliphilus sp. nov., alkaliphilic, chitin-utilizing haloarchaea from hypersaline alkaline lakes.</title>
        <authorList>
            <person name="Sorokin D.Y."/>
            <person name="Elcheninov A.G."/>
            <person name="Kostrikina N.A."/>
            <person name="Bale N.J."/>
            <person name="Sinninghe Damste J.S."/>
            <person name="Khijniak T.V."/>
            <person name="Kublanov I.V."/>
            <person name="Toshchakov S.V."/>
        </authorList>
    </citation>
    <scope>NUCLEOTIDE SEQUENCE [LARGE SCALE GENOMIC DNA]</scope>
    <source>
        <strain evidence="3 4">AArcht4T</strain>
    </source>
</reference>
<dbReference type="Proteomes" id="UP000282323">
    <property type="component" value="Unassembled WGS sequence"/>
</dbReference>
<dbReference type="InterPro" id="IPR007527">
    <property type="entry name" value="Znf_SWIM"/>
</dbReference>
<dbReference type="PROSITE" id="PS50966">
    <property type="entry name" value="ZF_SWIM"/>
    <property type="match status" value="1"/>
</dbReference>
<evidence type="ECO:0000256" key="1">
    <source>
        <dbReference type="PROSITE-ProRule" id="PRU00325"/>
    </source>
</evidence>